<accession>A0A9X3RXS7</accession>
<keyword evidence="5" id="KW-1185">Reference proteome</keyword>
<reference evidence="4" key="1">
    <citation type="submission" date="2022-10" db="EMBL/GenBank/DDBJ databases">
        <title>The WGS of Solirubrobacter ginsenosidimutans DSM 21036.</title>
        <authorList>
            <person name="Jiang Z."/>
        </authorList>
    </citation>
    <scope>NUCLEOTIDE SEQUENCE</scope>
    <source>
        <strain evidence="4">DSM 21036</strain>
    </source>
</reference>
<dbReference type="RefSeq" id="WP_270037465.1">
    <property type="nucleotide sequence ID" value="NZ_JAPDOD010000001.1"/>
</dbReference>
<dbReference type="InterPro" id="IPR041664">
    <property type="entry name" value="AAA_16"/>
</dbReference>
<dbReference type="GO" id="GO:0005524">
    <property type="term" value="F:ATP binding"/>
    <property type="evidence" value="ECO:0007669"/>
    <property type="project" value="UniProtKB-KW"/>
</dbReference>
<dbReference type="GO" id="GO:0006355">
    <property type="term" value="P:regulation of DNA-templated transcription"/>
    <property type="evidence" value="ECO:0007669"/>
    <property type="project" value="InterPro"/>
</dbReference>
<dbReference type="GO" id="GO:0003677">
    <property type="term" value="F:DNA binding"/>
    <property type="evidence" value="ECO:0007669"/>
    <property type="project" value="InterPro"/>
</dbReference>
<dbReference type="CDD" id="cd06170">
    <property type="entry name" value="LuxR_C_like"/>
    <property type="match status" value="1"/>
</dbReference>
<evidence type="ECO:0000256" key="2">
    <source>
        <dbReference type="ARBA" id="ARBA00022840"/>
    </source>
</evidence>
<dbReference type="EMBL" id="JAPDOD010000001">
    <property type="protein sequence ID" value="MDA0158865.1"/>
    <property type="molecule type" value="Genomic_DNA"/>
</dbReference>
<proteinExistence type="predicted"/>
<dbReference type="InterPro" id="IPR027417">
    <property type="entry name" value="P-loop_NTPase"/>
</dbReference>
<dbReference type="SUPFAM" id="SSF48452">
    <property type="entry name" value="TPR-like"/>
    <property type="match status" value="1"/>
</dbReference>
<protein>
    <submittedName>
        <fullName evidence="4">AAA family ATPase</fullName>
    </submittedName>
</protein>
<evidence type="ECO:0000256" key="1">
    <source>
        <dbReference type="ARBA" id="ARBA00022741"/>
    </source>
</evidence>
<dbReference type="Gene3D" id="1.10.10.10">
    <property type="entry name" value="Winged helix-like DNA-binding domain superfamily/Winged helix DNA-binding domain"/>
    <property type="match status" value="1"/>
</dbReference>
<organism evidence="4 5">
    <name type="scientific">Solirubrobacter ginsenosidimutans</name>
    <dbReference type="NCBI Taxonomy" id="490573"/>
    <lineage>
        <taxon>Bacteria</taxon>
        <taxon>Bacillati</taxon>
        <taxon>Actinomycetota</taxon>
        <taxon>Thermoleophilia</taxon>
        <taxon>Solirubrobacterales</taxon>
        <taxon>Solirubrobacteraceae</taxon>
        <taxon>Solirubrobacter</taxon>
    </lineage>
</organism>
<dbReference type="PROSITE" id="PS50043">
    <property type="entry name" value="HTH_LUXR_2"/>
    <property type="match status" value="1"/>
</dbReference>
<dbReference type="InterPro" id="IPR011990">
    <property type="entry name" value="TPR-like_helical_dom_sf"/>
</dbReference>
<dbReference type="GO" id="GO:0004016">
    <property type="term" value="F:adenylate cyclase activity"/>
    <property type="evidence" value="ECO:0007669"/>
    <property type="project" value="TreeGrafter"/>
</dbReference>
<dbReference type="Gene3D" id="1.25.40.10">
    <property type="entry name" value="Tetratricopeptide repeat domain"/>
    <property type="match status" value="1"/>
</dbReference>
<evidence type="ECO:0000259" key="3">
    <source>
        <dbReference type="PROSITE" id="PS50043"/>
    </source>
</evidence>
<name>A0A9X3RXS7_9ACTN</name>
<dbReference type="AlphaFoldDB" id="A0A9X3RXS7"/>
<dbReference type="Pfam" id="PF13191">
    <property type="entry name" value="AAA_16"/>
    <property type="match status" value="1"/>
</dbReference>
<dbReference type="SUPFAM" id="SSF46894">
    <property type="entry name" value="C-terminal effector domain of the bipartite response regulators"/>
    <property type="match status" value="1"/>
</dbReference>
<keyword evidence="2" id="KW-0067">ATP-binding</keyword>
<dbReference type="PANTHER" id="PTHR16305">
    <property type="entry name" value="TESTICULAR SOLUBLE ADENYLYL CYCLASE"/>
    <property type="match status" value="1"/>
</dbReference>
<dbReference type="InterPro" id="IPR036388">
    <property type="entry name" value="WH-like_DNA-bd_sf"/>
</dbReference>
<comment type="caution">
    <text evidence="4">The sequence shown here is derived from an EMBL/GenBank/DDBJ whole genome shotgun (WGS) entry which is preliminary data.</text>
</comment>
<evidence type="ECO:0000313" key="5">
    <source>
        <dbReference type="Proteomes" id="UP001149140"/>
    </source>
</evidence>
<dbReference type="InterPro" id="IPR016032">
    <property type="entry name" value="Sig_transdc_resp-reg_C-effctor"/>
</dbReference>
<feature type="domain" description="HTH luxR-type" evidence="3">
    <location>
        <begin position="851"/>
        <end position="916"/>
    </location>
</feature>
<dbReference type="PRINTS" id="PR00038">
    <property type="entry name" value="HTHLUXR"/>
</dbReference>
<sequence>MPSARGLGFVGRTRERERLDATLAPTRDGHSAVLVIRGEPGIGKTALLRYAARQASGLRTIEVEGVQAEMELAFAGIHRLCLPLLDKLETLAPPQQNAIEVALGVAAGDPPDRFLVAVAVLNLLCTTADTRPILCLVDDAQWLDAASVQTFGFVARRLAAEPVAMVFTLREPITTTALHGLPDLQLHGLQEPDARALLSRAVPGRLDDRVRDRIIAETGGNPLGLMELSQRMSPSERAAGFAPPAASDLPSRLEERYLRRVAELPETARRLILLAAAEPLGEAALLWRAAERLSIAPDALAPATEAGLLEIQERIRFSHPLVRSAVYRAASPEELRTAHEALAEASDSELDADRRAWHLALAAAGPDEGVAAALEHSAGRAQGRGGLAAAAALLERATVLTPDPALQAGRALAAAGVSLQAGAFDATQRLLVMAETGPLDPFQRALVGFLRGNIAVASVRDSGAAATVMLDAARELEAFDLETARRAYLTGWQAAIAAGYLGGADVIVEICRAVRRLPALPPDPHALDVLLDGLTLLTTDGRAAATPVLRRAASALVELPESDVLRWGVAAPTASNAIWDADGATAIAERMTRIVRDAAALAVLPTHLSGLAMDRAWSGDLAAARALIAESDSVAAATGSRIPPFAAVRLGALRGRLSEASASIQAAIAHAEANGQGTSAQFAHWSAAVLYNGLARYEEALAAAQEATANAIDPFQSMWPLPELVEAAVRAGEPELAHEALERLVETTQPAGTDFALGIEARSRALVSDGAAAEALYLEAIERLSRTRLRPELARGQLVFGEWLRQQGRTADAREQLRAAEDLFAAIGMEAFSQRARAELVRAGATVRSSPVEAHQQLTPQEDQIAHLARDGLTNAQIGDQLFISRRTVEWHLRKVFAKLAIDSRNGLNAALPRAE</sequence>
<evidence type="ECO:0000313" key="4">
    <source>
        <dbReference type="EMBL" id="MDA0158865.1"/>
    </source>
</evidence>
<dbReference type="SUPFAM" id="SSF52540">
    <property type="entry name" value="P-loop containing nucleoside triphosphate hydrolases"/>
    <property type="match status" value="1"/>
</dbReference>
<dbReference type="PANTHER" id="PTHR16305:SF35">
    <property type="entry name" value="TRANSCRIPTIONAL ACTIVATOR DOMAIN"/>
    <property type="match status" value="1"/>
</dbReference>
<dbReference type="Proteomes" id="UP001149140">
    <property type="component" value="Unassembled WGS sequence"/>
</dbReference>
<dbReference type="InterPro" id="IPR000792">
    <property type="entry name" value="Tscrpt_reg_LuxR_C"/>
</dbReference>
<dbReference type="GO" id="GO:0005737">
    <property type="term" value="C:cytoplasm"/>
    <property type="evidence" value="ECO:0007669"/>
    <property type="project" value="TreeGrafter"/>
</dbReference>
<dbReference type="SMART" id="SM00421">
    <property type="entry name" value="HTH_LUXR"/>
    <property type="match status" value="1"/>
</dbReference>
<dbReference type="Gene3D" id="3.40.50.300">
    <property type="entry name" value="P-loop containing nucleotide triphosphate hydrolases"/>
    <property type="match status" value="1"/>
</dbReference>
<dbReference type="Pfam" id="PF00196">
    <property type="entry name" value="GerE"/>
    <property type="match status" value="1"/>
</dbReference>
<keyword evidence="1" id="KW-0547">Nucleotide-binding</keyword>
<gene>
    <name evidence="4" type="ORF">OM076_01210</name>
</gene>